<feature type="domain" description="Survival protein SurE-like phosphatase/nucleotidase" evidence="8">
    <location>
        <begin position="6"/>
        <end position="183"/>
    </location>
</feature>
<dbReference type="GO" id="GO:0004309">
    <property type="term" value="F:exopolyphosphatase activity"/>
    <property type="evidence" value="ECO:0007669"/>
    <property type="project" value="TreeGrafter"/>
</dbReference>
<dbReference type="Proteomes" id="UP000198833">
    <property type="component" value="Unassembled WGS sequence"/>
</dbReference>
<dbReference type="GO" id="GO:0005737">
    <property type="term" value="C:cytoplasm"/>
    <property type="evidence" value="ECO:0007669"/>
    <property type="project" value="UniProtKB-SubCell"/>
</dbReference>
<keyword evidence="3 7" id="KW-0963">Cytoplasm</keyword>
<reference evidence="9 10" key="1">
    <citation type="submission" date="2016-10" db="EMBL/GenBank/DDBJ databases">
        <authorList>
            <person name="de Groot N.N."/>
        </authorList>
    </citation>
    <scope>NUCLEOTIDE SEQUENCE [LARGE SCALE GENOMIC DNA]</scope>
    <source>
        <strain evidence="9 10">DSM 15695</strain>
    </source>
</reference>
<comment type="catalytic activity">
    <reaction evidence="1 7">
        <text>a ribonucleoside 5'-phosphate + H2O = a ribonucleoside + phosphate</text>
        <dbReference type="Rhea" id="RHEA:12484"/>
        <dbReference type="ChEBI" id="CHEBI:15377"/>
        <dbReference type="ChEBI" id="CHEBI:18254"/>
        <dbReference type="ChEBI" id="CHEBI:43474"/>
        <dbReference type="ChEBI" id="CHEBI:58043"/>
        <dbReference type="EC" id="3.1.3.5"/>
    </reaction>
</comment>
<evidence type="ECO:0000259" key="8">
    <source>
        <dbReference type="Pfam" id="PF01975"/>
    </source>
</evidence>
<dbReference type="AlphaFoldDB" id="A0A1H9AUL7"/>
<dbReference type="OrthoDB" id="9780815at2"/>
<keyword evidence="5 7" id="KW-0547">Nucleotide-binding</keyword>
<dbReference type="STRING" id="89093.SAMN04488558_10277"/>
<dbReference type="GO" id="GO:0046872">
    <property type="term" value="F:metal ion binding"/>
    <property type="evidence" value="ECO:0007669"/>
    <property type="project" value="UniProtKB-UniRule"/>
</dbReference>
<evidence type="ECO:0000256" key="7">
    <source>
        <dbReference type="HAMAP-Rule" id="MF_00060"/>
    </source>
</evidence>
<feature type="binding site" evidence="7">
    <location>
        <position position="11"/>
    </location>
    <ligand>
        <name>a divalent metal cation</name>
        <dbReference type="ChEBI" id="CHEBI:60240"/>
    </ligand>
</feature>
<dbReference type="InterPro" id="IPR030048">
    <property type="entry name" value="SurE"/>
</dbReference>
<evidence type="ECO:0000256" key="1">
    <source>
        <dbReference type="ARBA" id="ARBA00000815"/>
    </source>
</evidence>
<keyword evidence="10" id="KW-1185">Reference proteome</keyword>
<evidence type="ECO:0000256" key="3">
    <source>
        <dbReference type="ARBA" id="ARBA00022490"/>
    </source>
</evidence>
<sequence length="256" mass="28703">MTMMRVLVSNDDGIHSPALKSLVQWLSQRAEVYLLAPASEQSATSQAITMRHPLAFRKIDFPGCQAAYIVNGSPADCVKLGLEVLIDQPVDWVMSGINLGDNIGQYIYYSGTVAAAVEASLHGVPAMAISARKSEQGQIDYNYILPQLTKIWHTLSQISLPEYCFYNINLVKQEQLTTSKIIVAPLNQTELRFEYQAYRTPKDEPVYWLHRSDQNVVDKSDLERVLAGYTTITPIQLASTPRSFWQALQEVFDAES</sequence>
<name>A0A1H9AUL7_9LACT</name>
<comment type="cofactor">
    <cofactor evidence="7">
        <name>a divalent metal cation</name>
        <dbReference type="ChEBI" id="CHEBI:60240"/>
    </cofactor>
    <text evidence="7">Binds 1 divalent metal cation per subunit.</text>
</comment>
<dbReference type="Pfam" id="PF01975">
    <property type="entry name" value="SurE"/>
    <property type="match status" value="1"/>
</dbReference>
<dbReference type="InterPro" id="IPR036523">
    <property type="entry name" value="SurE-like_sf"/>
</dbReference>
<comment type="function">
    <text evidence="7">Nucleotidase that shows phosphatase activity on nucleoside 5'-monophosphates.</text>
</comment>
<dbReference type="PANTHER" id="PTHR30457">
    <property type="entry name" value="5'-NUCLEOTIDASE SURE"/>
    <property type="match status" value="1"/>
</dbReference>
<evidence type="ECO:0000256" key="5">
    <source>
        <dbReference type="ARBA" id="ARBA00022741"/>
    </source>
</evidence>
<dbReference type="SUPFAM" id="SSF64167">
    <property type="entry name" value="SurE-like"/>
    <property type="match status" value="1"/>
</dbReference>
<dbReference type="GO" id="GO:0008253">
    <property type="term" value="F:5'-nucleotidase activity"/>
    <property type="evidence" value="ECO:0007669"/>
    <property type="project" value="UniProtKB-UniRule"/>
</dbReference>
<dbReference type="NCBIfam" id="TIGR00087">
    <property type="entry name" value="surE"/>
    <property type="match status" value="1"/>
</dbReference>
<evidence type="ECO:0000256" key="6">
    <source>
        <dbReference type="ARBA" id="ARBA00022801"/>
    </source>
</evidence>
<evidence type="ECO:0000256" key="2">
    <source>
        <dbReference type="ARBA" id="ARBA00011062"/>
    </source>
</evidence>
<feature type="binding site" evidence="7">
    <location>
        <position position="12"/>
    </location>
    <ligand>
        <name>a divalent metal cation</name>
        <dbReference type="ChEBI" id="CHEBI:60240"/>
    </ligand>
</feature>
<keyword evidence="4 7" id="KW-0479">Metal-binding</keyword>
<keyword evidence="6 7" id="KW-0378">Hydrolase</keyword>
<protein>
    <recommendedName>
        <fullName evidence="7">5'-nucleotidase SurE</fullName>
        <ecNumber evidence="7">3.1.3.5</ecNumber>
    </recommendedName>
    <alternativeName>
        <fullName evidence="7">Nucleoside 5'-monophosphate phosphohydrolase</fullName>
    </alternativeName>
</protein>
<dbReference type="Gene3D" id="3.40.1210.10">
    <property type="entry name" value="Survival protein SurE-like phosphatase/nucleotidase"/>
    <property type="match status" value="1"/>
</dbReference>
<dbReference type="RefSeq" id="WP_092570462.1">
    <property type="nucleotide sequence ID" value="NZ_FOEN01000002.1"/>
</dbReference>
<dbReference type="InterPro" id="IPR002828">
    <property type="entry name" value="SurE-like_Pase/nucleotidase"/>
</dbReference>
<dbReference type="GO" id="GO:0000166">
    <property type="term" value="F:nucleotide binding"/>
    <property type="evidence" value="ECO:0007669"/>
    <property type="project" value="UniProtKB-KW"/>
</dbReference>
<dbReference type="EC" id="3.1.3.5" evidence="7"/>
<comment type="similarity">
    <text evidence="2 7">Belongs to the SurE nucleotidase family.</text>
</comment>
<evidence type="ECO:0000313" key="10">
    <source>
        <dbReference type="Proteomes" id="UP000198833"/>
    </source>
</evidence>
<comment type="subcellular location">
    <subcellularLocation>
        <location evidence="7">Cytoplasm</location>
    </subcellularLocation>
</comment>
<evidence type="ECO:0000313" key="9">
    <source>
        <dbReference type="EMBL" id="SEP80103.1"/>
    </source>
</evidence>
<feature type="binding site" evidence="7">
    <location>
        <position position="98"/>
    </location>
    <ligand>
        <name>a divalent metal cation</name>
        <dbReference type="ChEBI" id="CHEBI:60240"/>
    </ligand>
</feature>
<proteinExistence type="inferred from homology"/>
<dbReference type="PANTHER" id="PTHR30457:SF12">
    <property type="entry name" value="5'_3'-NUCLEOTIDASE SURE"/>
    <property type="match status" value="1"/>
</dbReference>
<accession>A0A1H9AUL7</accession>
<gene>
    <name evidence="7" type="primary">surE</name>
    <name evidence="9" type="ORF">SAMN04488558_10277</name>
</gene>
<dbReference type="GO" id="GO:0008254">
    <property type="term" value="F:3'-nucleotidase activity"/>
    <property type="evidence" value="ECO:0007669"/>
    <property type="project" value="TreeGrafter"/>
</dbReference>
<dbReference type="HAMAP" id="MF_00060">
    <property type="entry name" value="SurE"/>
    <property type="match status" value="1"/>
</dbReference>
<feature type="binding site" evidence="7">
    <location>
        <position position="42"/>
    </location>
    <ligand>
        <name>a divalent metal cation</name>
        <dbReference type="ChEBI" id="CHEBI:60240"/>
    </ligand>
</feature>
<organism evidence="9 10">
    <name type="scientific">Ignavigranum ruoffiae</name>
    <dbReference type="NCBI Taxonomy" id="89093"/>
    <lineage>
        <taxon>Bacteria</taxon>
        <taxon>Bacillati</taxon>
        <taxon>Bacillota</taxon>
        <taxon>Bacilli</taxon>
        <taxon>Lactobacillales</taxon>
        <taxon>Aerococcaceae</taxon>
        <taxon>Ignavigranum</taxon>
    </lineage>
</organism>
<evidence type="ECO:0000256" key="4">
    <source>
        <dbReference type="ARBA" id="ARBA00022723"/>
    </source>
</evidence>
<dbReference type="EMBL" id="FOEN01000002">
    <property type="protein sequence ID" value="SEP80103.1"/>
    <property type="molecule type" value="Genomic_DNA"/>
</dbReference>